<comment type="caution">
    <text evidence="3">The sequence shown here is derived from an EMBL/GenBank/DDBJ whole genome shotgun (WGS) entry which is preliminary data.</text>
</comment>
<evidence type="ECO:0000256" key="1">
    <source>
        <dbReference type="SAM" id="MobiDB-lite"/>
    </source>
</evidence>
<dbReference type="InterPro" id="IPR013783">
    <property type="entry name" value="Ig-like_fold"/>
</dbReference>
<accession>A0A6L5Y5U2</accession>
<dbReference type="GeneID" id="303114852"/>
<sequence length="396" mass="43537">MERKRKRKYGFFVLGLAAVMIIAAGLVLHAQKPYVPSDKTDRTELSRSQVYLNGKGYVIDSQQAKAHDKTEKARAKKLAEEQQKRQDEQKKTQEDDSVPVKDVKNTNREPGDSGTPGGKTEDPDAPETDDPEDVRNRERDSEAEKNLTEDEKAELPSITTSLISGDEINGKSGKFWVTATDSKGRNIPVYSVGDGIFTVTCNGVTIRSTGAAGTRTYFRPVLQDGKNTFKITAVDRNGKKRTVTRWITCDTGKKAEATGTVTVTVSASVIGLGTLMSRKVDITDGESVEELLKTALDEGGYNYVISRGYLAAIGKPGIANGWKISEAARAKLREERATEKDPDKQSKDRIREKDFYSTSGWMYSVNGERPGVGIGSCVPEDGDEIRVFFALSQNVY</sequence>
<dbReference type="AlphaFoldDB" id="A0A6L5Y5U2"/>
<feature type="compositionally biased region" description="Basic and acidic residues" evidence="1">
    <location>
        <begin position="65"/>
        <end position="111"/>
    </location>
</feature>
<dbReference type="Proteomes" id="UP000474676">
    <property type="component" value="Unassembled WGS sequence"/>
</dbReference>
<feature type="compositionally biased region" description="Basic and acidic residues" evidence="1">
    <location>
        <begin position="133"/>
        <end position="154"/>
    </location>
</feature>
<feature type="compositionally biased region" description="Acidic residues" evidence="1">
    <location>
        <begin position="123"/>
        <end position="132"/>
    </location>
</feature>
<gene>
    <name evidence="3" type="ORF">FYJ64_05895</name>
</gene>
<organism evidence="3 4">
    <name type="scientific">Hornefia butyriciproducens</name>
    <dbReference type="NCBI Taxonomy" id="2652293"/>
    <lineage>
        <taxon>Bacteria</taxon>
        <taxon>Bacillati</taxon>
        <taxon>Bacillota</taxon>
        <taxon>Clostridia</taxon>
        <taxon>Peptostreptococcales</taxon>
        <taxon>Anaerovoracaceae</taxon>
        <taxon>Hornefia</taxon>
    </lineage>
</organism>
<evidence type="ECO:0000313" key="4">
    <source>
        <dbReference type="Proteomes" id="UP000474676"/>
    </source>
</evidence>
<evidence type="ECO:0000313" key="3">
    <source>
        <dbReference type="EMBL" id="MST51845.1"/>
    </source>
</evidence>
<feature type="region of interest" description="Disordered" evidence="1">
    <location>
        <begin position="62"/>
        <end position="157"/>
    </location>
</feature>
<reference evidence="3 4" key="1">
    <citation type="submission" date="2019-08" db="EMBL/GenBank/DDBJ databases">
        <title>In-depth cultivation of the pig gut microbiome towards novel bacterial diversity and tailored functional studies.</title>
        <authorList>
            <person name="Wylensek D."/>
            <person name="Hitch T.C.A."/>
            <person name="Clavel T."/>
        </authorList>
    </citation>
    <scope>NUCLEOTIDE SEQUENCE [LARGE SCALE GENOMIC DNA]</scope>
    <source>
        <strain evidence="3 4">WCA-MUC-591-APC-3H</strain>
    </source>
</reference>
<dbReference type="EMBL" id="VUMZ01000004">
    <property type="protein sequence ID" value="MST51845.1"/>
    <property type="molecule type" value="Genomic_DNA"/>
</dbReference>
<protein>
    <submittedName>
        <fullName evidence="3">DUF4430 domain-containing protein</fullName>
    </submittedName>
</protein>
<name>A0A6L5Y5U2_9FIRM</name>
<dbReference type="Pfam" id="PF14478">
    <property type="entry name" value="DUF4430"/>
    <property type="match status" value="1"/>
</dbReference>
<evidence type="ECO:0000259" key="2">
    <source>
        <dbReference type="Pfam" id="PF14478"/>
    </source>
</evidence>
<proteinExistence type="predicted"/>
<dbReference type="InterPro" id="IPR027954">
    <property type="entry name" value="Transcobalamin-like_C"/>
</dbReference>
<dbReference type="Gene3D" id="2.60.40.10">
    <property type="entry name" value="Immunoglobulins"/>
    <property type="match status" value="1"/>
</dbReference>
<feature type="domain" description="Transcobalamin-like C-terminal" evidence="2">
    <location>
        <begin position="356"/>
        <end position="387"/>
    </location>
</feature>
<keyword evidence="4" id="KW-1185">Reference proteome</keyword>
<dbReference type="RefSeq" id="WP_154574285.1">
    <property type="nucleotide sequence ID" value="NZ_VUMZ01000004.1"/>
</dbReference>